<comment type="similarity">
    <text evidence="1">Belongs to the 14-3-3 family.</text>
</comment>
<reference evidence="2 3" key="1">
    <citation type="submission" date="2018-11" db="EMBL/GenBank/DDBJ databases">
        <authorList>
            <consortium name="Pathogen Informatics"/>
        </authorList>
    </citation>
    <scope>NUCLEOTIDE SEQUENCE [LARGE SCALE GENOMIC DNA]</scope>
    <source>
        <strain evidence="2 3">Zambia</strain>
    </source>
</reference>
<dbReference type="Proteomes" id="UP000277204">
    <property type="component" value="Unassembled WGS sequence"/>
</dbReference>
<sequence>MAEFSVDPQRQKAAEESNKAYKEASEIAATQLFPTHPIRLGFALNYSVYFYEIMNDPDEACRLAQTAFDDAISRLEHLSEESYKDSTLIMQLLRDNLTLWTSDPERDVLLICWFSYCHGYIHLGSHCLSSLTIIYSKT</sequence>
<dbReference type="Gene3D" id="1.20.190.20">
    <property type="entry name" value="14-3-3 domain"/>
    <property type="match status" value="1"/>
</dbReference>
<dbReference type="InterPro" id="IPR023409">
    <property type="entry name" value="14-3-3_CS"/>
</dbReference>
<dbReference type="InterPro" id="IPR000308">
    <property type="entry name" value="14-3-3"/>
</dbReference>
<dbReference type="EMBL" id="UZAI01007507">
    <property type="protein sequence ID" value="VDO99297.1"/>
    <property type="molecule type" value="Genomic_DNA"/>
</dbReference>
<evidence type="ECO:0000313" key="3">
    <source>
        <dbReference type="Proteomes" id="UP000277204"/>
    </source>
</evidence>
<evidence type="ECO:0000313" key="2">
    <source>
        <dbReference type="EMBL" id="VDO99297.1"/>
    </source>
</evidence>
<dbReference type="PROSITE" id="PS00797">
    <property type="entry name" value="1433_2"/>
    <property type="match status" value="1"/>
</dbReference>
<dbReference type="PRINTS" id="PR00305">
    <property type="entry name" value="1433ZETA"/>
</dbReference>
<accession>A0A183M855</accession>
<organism evidence="2 3">
    <name type="scientific">Schistosoma margrebowiei</name>
    <dbReference type="NCBI Taxonomy" id="48269"/>
    <lineage>
        <taxon>Eukaryota</taxon>
        <taxon>Metazoa</taxon>
        <taxon>Spiralia</taxon>
        <taxon>Lophotrochozoa</taxon>
        <taxon>Platyhelminthes</taxon>
        <taxon>Trematoda</taxon>
        <taxon>Digenea</taxon>
        <taxon>Strigeidida</taxon>
        <taxon>Schistosomatoidea</taxon>
        <taxon>Schistosomatidae</taxon>
        <taxon>Schistosoma</taxon>
    </lineage>
</organism>
<dbReference type="InterPro" id="IPR036815">
    <property type="entry name" value="14-3-3_dom_sf"/>
</dbReference>
<dbReference type="AlphaFoldDB" id="A0A183M855"/>
<keyword evidence="3" id="KW-1185">Reference proteome</keyword>
<dbReference type="Pfam" id="PF00244">
    <property type="entry name" value="14-3-3"/>
    <property type="match status" value="1"/>
</dbReference>
<dbReference type="SUPFAM" id="SSF48445">
    <property type="entry name" value="14-3-3 protein"/>
    <property type="match status" value="1"/>
</dbReference>
<protein>
    <submittedName>
        <fullName evidence="2">Uncharacterized protein</fullName>
    </submittedName>
</protein>
<proteinExistence type="inferred from homology"/>
<dbReference type="SMART" id="SM00101">
    <property type="entry name" value="14_3_3"/>
    <property type="match status" value="1"/>
</dbReference>
<evidence type="ECO:0000256" key="1">
    <source>
        <dbReference type="ARBA" id="ARBA00006141"/>
    </source>
</evidence>
<dbReference type="STRING" id="48269.A0A183M855"/>
<name>A0A183M855_9TREM</name>
<dbReference type="PANTHER" id="PTHR18860">
    <property type="entry name" value="14-3-3 PROTEIN"/>
    <property type="match status" value="1"/>
</dbReference>
<gene>
    <name evidence="2" type="ORF">SMRZ_LOCUS12228</name>
</gene>
<dbReference type="InterPro" id="IPR023410">
    <property type="entry name" value="14-3-3_domain"/>
</dbReference>